<evidence type="ECO:0000256" key="2">
    <source>
        <dbReference type="ARBA" id="ARBA00004236"/>
    </source>
</evidence>
<evidence type="ECO:0000256" key="4">
    <source>
        <dbReference type="ARBA" id="ARBA00022553"/>
    </source>
</evidence>
<comment type="subcellular location">
    <subcellularLocation>
        <location evidence="2">Cell membrane</location>
    </subcellularLocation>
</comment>
<evidence type="ECO:0000256" key="11">
    <source>
        <dbReference type="SAM" id="Coils"/>
    </source>
</evidence>
<evidence type="ECO:0000259" key="14">
    <source>
        <dbReference type="PROSITE" id="PS50885"/>
    </source>
</evidence>
<protein>
    <recommendedName>
        <fullName evidence="3">histidine kinase</fullName>
        <ecNumber evidence="3">2.7.13.3</ecNumber>
    </recommendedName>
</protein>
<keyword evidence="4" id="KW-0597">Phosphoprotein</keyword>
<dbReference type="SMART" id="SM00387">
    <property type="entry name" value="HATPase_c"/>
    <property type="match status" value="1"/>
</dbReference>
<dbReference type="Proteomes" id="UP001500888">
    <property type="component" value="Unassembled WGS sequence"/>
</dbReference>
<accession>A0ABP7JKT4</accession>
<comment type="catalytic activity">
    <reaction evidence="1">
        <text>ATP + protein L-histidine = ADP + protein N-phospho-L-histidine.</text>
        <dbReference type="EC" id="2.7.13.3"/>
    </reaction>
</comment>
<evidence type="ECO:0000313" key="16">
    <source>
        <dbReference type="Proteomes" id="UP001500888"/>
    </source>
</evidence>
<evidence type="ECO:0000313" key="15">
    <source>
        <dbReference type="EMBL" id="GAA3846653.1"/>
    </source>
</evidence>
<comment type="caution">
    <text evidence="15">The sequence shown here is derived from an EMBL/GenBank/DDBJ whole genome shotgun (WGS) entry which is preliminary data.</text>
</comment>
<dbReference type="Pfam" id="PF00512">
    <property type="entry name" value="HisKA"/>
    <property type="match status" value="1"/>
</dbReference>
<dbReference type="CDD" id="cd06225">
    <property type="entry name" value="HAMP"/>
    <property type="match status" value="1"/>
</dbReference>
<evidence type="ECO:0000256" key="3">
    <source>
        <dbReference type="ARBA" id="ARBA00012438"/>
    </source>
</evidence>
<keyword evidence="16" id="KW-1185">Reference proteome</keyword>
<keyword evidence="5" id="KW-0808">Transferase</keyword>
<dbReference type="PANTHER" id="PTHR45436:SF5">
    <property type="entry name" value="SENSOR HISTIDINE KINASE TRCS"/>
    <property type="match status" value="1"/>
</dbReference>
<dbReference type="EMBL" id="BAAAZR010000063">
    <property type="protein sequence ID" value="GAA3846653.1"/>
    <property type="molecule type" value="Genomic_DNA"/>
</dbReference>
<name>A0ABP7JKT4_9ACTN</name>
<feature type="transmembrane region" description="Helical" evidence="12">
    <location>
        <begin position="159"/>
        <end position="184"/>
    </location>
</feature>
<dbReference type="SUPFAM" id="SSF47384">
    <property type="entry name" value="Homodimeric domain of signal transducing histidine kinase"/>
    <property type="match status" value="1"/>
</dbReference>
<dbReference type="PANTHER" id="PTHR45436">
    <property type="entry name" value="SENSOR HISTIDINE KINASE YKOH"/>
    <property type="match status" value="1"/>
</dbReference>
<evidence type="ECO:0000256" key="6">
    <source>
        <dbReference type="ARBA" id="ARBA00022692"/>
    </source>
</evidence>
<dbReference type="EC" id="2.7.13.3" evidence="3"/>
<evidence type="ECO:0000256" key="8">
    <source>
        <dbReference type="ARBA" id="ARBA00022989"/>
    </source>
</evidence>
<dbReference type="SMART" id="SM00304">
    <property type="entry name" value="HAMP"/>
    <property type="match status" value="1"/>
</dbReference>
<keyword evidence="6 12" id="KW-0812">Transmembrane</keyword>
<proteinExistence type="predicted"/>
<dbReference type="Pfam" id="PF02518">
    <property type="entry name" value="HATPase_c"/>
    <property type="match status" value="1"/>
</dbReference>
<keyword evidence="7" id="KW-0418">Kinase</keyword>
<keyword evidence="8 12" id="KW-1133">Transmembrane helix</keyword>
<dbReference type="CDD" id="cd00082">
    <property type="entry name" value="HisKA"/>
    <property type="match status" value="1"/>
</dbReference>
<dbReference type="InterPro" id="IPR004358">
    <property type="entry name" value="Sig_transdc_His_kin-like_C"/>
</dbReference>
<feature type="domain" description="Histidine kinase" evidence="13">
    <location>
        <begin position="258"/>
        <end position="465"/>
    </location>
</feature>
<dbReference type="InterPro" id="IPR003660">
    <property type="entry name" value="HAMP_dom"/>
</dbReference>
<dbReference type="InterPro" id="IPR036097">
    <property type="entry name" value="HisK_dim/P_sf"/>
</dbReference>
<keyword evidence="9" id="KW-0902">Two-component regulatory system</keyword>
<dbReference type="RefSeq" id="WP_344953754.1">
    <property type="nucleotide sequence ID" value="NZ_BAAAZR010000063.1"/>
</dbReference>
<evidence type="ECO:0000259" key="13">
    <source>
        <dbReference type="PROSITE" id="PS50109"/>
    </source>
</evidence>
<dbReference type="Gene3D" id="3.30.565.10">
    <property type="entry name" value="Histidine kinase-like ATPase, C-terminal domain"/>
    <property type="match status" value="1"/>
</dbReference>
<feature type="coiled-coil region" evidence="11">
    <location>
        <begin position="224"/>
        <end position="255"/>
    </location>
</feature>
<evidence type="ECO:0000256" key="9">
    <source>
        <dbReference type="ARBA" id="ARBA00023012"/>
    </source>
</evidence>
<evidence type="ECO:0000256" key="1">
    <source>
        <dbReference type="ARBA" id="ARBA00000085"/>
    </source>
</evidence>
<dbReference type="InterPro" id="IPR036890">
    <property type="entry name" value="HATPase_C_sf"/>
</dbReference>
<dbReference type="Gene3D" id="1.10.287.130">
    <property type="match status" value="1"/>
</dbReference>
<dbReference type="PROSITE" id="PS50109">
    <property type="entry name" value="HIS_KIN"/>
    <property type="match status" value="1"/>
</dbReference>
<dbReference type="InterPro" id="IPR003661">
    <property type="entry name" value="HisK_dim/P_dom"/>
</dbReference>
<evidence type="ECO:0000256" key="7">
    <source>
        <dbReference type="ARBA" id="ARBA00022777"/>
    </source>
</evidence>
<evidence type="ECO:0000256" key="5">
    <source>
        <dbReference type="ARBA" id="ARBA00022679"/>
    </source>
</evidence>
<keyword evidence="11" id="KW-0175">Coiled coil</keyword>
<reference evidence="16" key="1">
    <citation type="journal article" date="2019" name="Int. J. Syst. Evol. Microbiol.">
        <title>The Global Catalogue of Microorganisms (GCM) 10K type strain sequencing project: providing services to taxonomists for standard genome sequencing and annotation.</title>
        <authorList>
            <consortium name="The Broad Institute Genomics Platform"/>
            <consortium name="The Broad Institute Genome Sequencing Center for Infectious Disease"/>
            <person name="Wu L."/>
            <person name="Ma J."/>
        </authorList>
    </citation>
    <scope>NUCLEOTIDE SEQUENCE [LARGE SCALE GENOMIC DNA]</scope>
    <source>
        <strain evidence="16">JCM 16908</strain>
    </source>
</reference>
<dbReference type="CDD" id="cd00075">
    <property type="entry name" value="HATPase"/>
    <property type="match status" value="1"/>
</dbReference>
<sequence length="487" mass="52600">MRIALPASPRPLWRPRSIRGRVTALVAILAMLLLVPSGVLAGVVARQELTNAGWLDARRAADLMADADRAGKVTAPIITSSVPGVELVQIVGPDRRVIASSPAAAGLPPLIDTWPSARDPQQDMQTCANPRLGCIRLAAIRVSSAPDSNVVYAGDQVRWVISTAVFDALFAVQVAALIFLAIWATWKITGRTLRPVEAIRTELAATNVHDLSSRVPEPAGDDEIARLARTVNSTLERLEKAKDRMEQVLATQRQFASDASHELRTPVAGLRAQLEEAKMRPQDTDLDQLLDRTLGDVDRLQAILTDLLLLAKIGGGTPNAMEDVDLAESVRMEVSRRSDRLPVQLRLAPGVVVKAVDTQIARVLTNLLDNAQRHARRLVFVEVRRDRESAELVVADDGDGIAEADRERIFERFTRLDASRCRDRGGTGLGLAIVRDIARAHGGTIEVGVSHAGGARFTVRLPLAGPPGVPEEPAPEGAMTLAAFSVR</sequence>
<dbReference type="InterPro" id="IPR050428">
    <property type="entry name" value="TCS_sensor_his_kinase"/>
</dbReference>
<evidence type="ECO:0000256" key="10">
    <source>
        <dbReference type="ARBA" id="ARBA00023136"/>
    </source>
</evidence>
<organism evidence="15 16">
    <name type="scientific">Sphaerisporangium flaviroseum</name>
    <dbReference type="NCBI Taxonomy" id="509199"/>
    <lineage>
        <taxon>Bacteria</taxon>
        <taxon>Bacillati</taxon>
        <taxon>Actinomycetota</taxon>
        <taxon>Actinomycetes</taxon>
        <taxon>Streptosporangiales</taxon>
        <taxon>Streptosporangiaceae</taxon>
        <taxon>Sphaerisporangium</taxon>
    </lineage>
</organism>
<dbReference type="PRINTS" id="PR00344">
    <property type="entry name" value="BCTRLSENSOR"/>
</dbReference>
<keyword evidence="10 12" id="KW-0472">Membrane</keyword>
<gene>
    <name evidence="15" type="ORF">GCM10022226_82860</name>
</gene>
<dbReference type="SUPFAM" id="SSF55874">
    <property type="entry name" value="ATPase domain of HSP90 chaperone/DNA topoisomerase II/histidine kinase"/>
    <property type="match status" value="1"/>
</dbReference>
<dbReference type="SMART" id="SM00388">
    <property type="entry name" value="HisKA"/>
    <property type="match status" value="1"/>
</dbReference>
<dbReference type="Gene3D" id="6.10.340.10">
    <property type="match status" value="1"/>
</dbReference>
<feature type="domain" description="HAMP" evidence="14">
    <location>
        <begin position="190"/>
        <end position="243"/>
    </location>
</feature>
<dbReference type="InterPro" id="IPR003594">
    <property type="entry name" value="HATPase_dom"/>
</dbReference>
<dbReference type="InterPro" id="IPR005467">
    <property type="entry name" value="His_kinase_dom"/>
</dbReference>
<dbReference type="PROSITE" id="PS50885">
    <property type="entry name" value="HAMP"/>
    <property type="match status" value="1"/>
</dbReference>
<evidence type="ECO:0000256" key="12">
    <source>
        <dbReference type="SAM" id="Phobius"/>
    </source>
</evidence>
<dbReference type="Pfam" id="PF00672">
    <property type="entry name" value="HAMP"/>
    <property type="match status" value="1"/>
</dbReference>